<gene>
    <name evidence="2" type="ORF">OCTVUL_1B003343</name>
</gene>
<feature type="transmembrane region" description="Helical" evidence="1">
    <location>
        <begin position="27"/>
        <end position="46"/>
    </location>
</feature>
<reference evidence="2" key="1">
    <citation type="submission" date="2023-08" db="EMBL/GenBank/DDBJ databases">
        <authorList>
            <person name="Alioto T."/>
            <person name="Alioto T."/>
            <person name="Gomez Garrido J."/>
        </authorList>
    </citation>
    <scope>NUCLEOTIDE SEQUENCE</scope>
</reference>
<dbReference type="AlphaFoldDB" id="A0AA36F3T5"/>
<keyword evidence="3" id="KW-1185">Reference proteome</keyword>
<evidence type="ECO:0000313" key="2">
    <source>
        <dbReference type="EMBL" id="CAI9724686.1"/>
    </source>
</evidence>
<evidence type="ECO:0000256" key="1">
    <source>
        <dbReference type="SAM" id="Phobius"/>
    </source>
</evidence>
<keyword evidence="1" id="KW-0472">Membrane</keyword>
<sequence>MAVKKRSLILRTLNHTKIPHCKSADKSIVCAVIVTMGFIVFAVDIVDISCDGYDSGWLFYATSQMKTKGLDQFHSFS</sequence>
<organism evidence="2 3">
    <name type="scientific">Octopus vulgaris</name>
    <name type="common">Common octopus</name>
    <dbReference type="NCBI Taxonomy" id="6645"/>
    <lineage>
        <taxon>Eukaryota</taxon>
        <taxon>Metazoa</taxon>
        <taxon>Spiralia</taxon>
        <taxon>Lophotrochozoa</taxon>
        <taxon>Mollusca</taxon>
        <taxon>Cephalopoda</taxon>
        <taxon>Coleoidea</taxon>
        <taxon>Octopodiformes</taxon>
        <taxon>Octopoda</taxon>
        <taxon>Incirrata</taxon>
        <taxon>Octopodidae</taxon>
        <taxon>Octopus</taxon>
    </lineage>
</organism>
<name>A0AA36F3T5_OCTVU</name>
<keyword evidence="1" id="KW-0812">Transmembrane</keyword>
<dbReference type="Proteomes" id="UP001162480">
    <property type="component" value="Chromosome 6"/>
</dbReference>
<proteinExistence type="predicted"/>
<evidence type="ECO:0000313" key="3">
    <source>
        <dbReference type="Proteomes" id="UP001162480"/>
    </source>
</evidence>
<accession>A0AA36F3T5</accession>
<dbReference type="EMBL" id="OX597819">
    <property type="protein sequence ID" value="CAI9724686.1"/>
    <property type="molecule type" value="Genomic_DNA"/>
</dbReference>
<protein>
    <submittedName>
        <fullName evidence="2">Uncharacterized protein</fullName>
    </submittedName>
</protein>
<keyword evidence="1" id="KW-1133">Transmembrane helix</keyword>